<gene>
    <name evidence="2" type="ORF">NDU88_008073</name>
</gene>
<dbReference type="EMBL" id="JANPWB010000009">
    <property type="protein sequence ID" value="KAJ1155343.1"/>
    <property type="molecule type" value="Genomic_DNA"/>
</dbReference>
<evidence type="ECO:0000313" key="3">
    <source>
        <dbReference type="Proteomes" id="UP001066276"/>
    </source>
</evidence>
<proteinExistence type="predicted"/>
<organism evidence="2 3">
    <name type="scientific">Pleurodeles waltl</name>
    <name type="common">Iberian ribbed newt</name>
    <dbReference type="NCBI Taxonomy" id="8319"/>
    <lineage>
        <taxon>Eukaryota</taxon>
        <taxon>Metazoa</taxon>
        <taxon>Chordata</taxon>
        <taxon>Craniata</taxon>
        <taxon>Vertebrata</taxon>
        <taxon>Euteleostomi</taxon>
        <taxon>Amphibia</taxon>
        <taxon>Batrachia</taxon>
        <taxon>Caudata</taxon>
        <taxon>Salamandroidea</taxon>
        <taxon>Salamandridae</taxon>
        <taxon>Pleurodelinae</taxon>
        <taxon>Pleurodeles</taxon>
    </lineage>
</organism>
<keyword evidence="3" id="KW-1185">Reference proteome</keyword>
<dbReference type="AlphaFoldDB" id="A0AAV7RWY0"/>
<reference evidence="2" key="1">
    <citation type="journal article" date="2022" name="bioRxiv">
        <title>Sequencing and chromosome-scale assembly of the giantPleurodeles waltlgenome.</title>
        <authorList>
            <person name="Brown T."/>
            <person name="Elewa A."/>
            <person name="Iarovenko S."/>
            <person name="Subramanian E."/>
            <person name="Araus A.J."/>
            <person name="Petzold A."/>
            <person name="Susuki M."/>
            <person name="Suzuki K.-i.T."/>
            <person name="Hayashi T."/>
            <person name="Toyoda A."/>
            <person name="Oliveira C."/>
            <person name="Osipova E."/>
            <person name="Leigh N.D."/>
            <person name="Simon A."/>
            <person name="Yun M.H."/>
        </authorList>
    </citation>
    <scope>NUCLEOTIDE SEQUENCE</scope>
    <source>
        <strain evidence="2">20211129_DDA</strain>
        <tissue evidence="2">Liver</tissue>
    </source>
</reference>
<evidence type="ECO:0000313" key="2">
    <source>
        <dbReference type="EMBL" id="KAJ1155343.1"/>
    </source>
</evidence>
<name>A0AAV7RWY0_PLEWA</name>
<accession>A0AAV7RWY0</accession>
<dbReference type="Proteomes" id="UP001066276">
    <property type="component" value="Chromosome 5"/>
</dbReference>
<protein>
    <submittedName>
        <fullName evidence="2">Uncharacterized protein</fullName>
    </submittedName>
</protein>
<sequence length="110" mass="12080">MKRTACCAVPFLRVSWWCKAWEEGPGEPSRDCQPDPEALQDVSGDPEKRTLAAGLHKSHSQRMWEGPEAEDGFRRSADAEPEECNQLKEDGAKSGHALESLATPGTESGR</sequence>
<feature type="region of interest" description="Disordered" evidence="1">
    <location>
        <begin position="24"/>
        <end position="110"/>
    </location>
</feature>
<evidence type="ECO:0000256" key="1">
    <source>
        <dbReference type="SAM" id="MobiDB-lite"/>
    </source>
</evidence>
<comment type="caution">
    <text evidence="2">The sequence shown here is derived from an EMBL/GenBank/DDBJ whole genome shotgun (WGS) entry which is preliminary data.</text>
</comment>